<dbReference type="SUPFAM" id="SSF52540">
    <property type="entry name" value="P-loop containing nucleoside triphosphate hydrolases"/>
    <property type="match status" value="1"/>
</dbReference>
<dbReference type="PANTHER" id="PTHR23077">
    <property type="entry name" value="AAA-FAMILY ATPASE"/>
    <property type="match status" value="1"/>
</dbReference>
<protein>
    <submittedName>
        <fullName evidence="6">AAA family ATPase</fullName>
    </submittedName>
</protein>
<dbReference type="Pfam" id="PF00004">
    <property type="entry name" value="AAA"/>
    <property type="match status" value="1"/>
</dbReference>
<evidence type="ECO:0000256" key="3">
    <source>
        <dbReference type="RuleBase" id="RU003651"/>
    </source>
</evidence>
<evidence type="ECO:0000259" key="4">
    <source>
        <dbReference type="Pfam" id="PF00004"/>
    </source>
</evidence>
<dbReference type="AlphaFoldDB" id="A0A7C2VMY0"/>
<evidence type="ECO:0000313" key="6">
    <source>
        <dbReference type="EMBL" id="HEW63894.1"/>
    </source>
</evidence>
<dbReference type="GO" id="GO:0005524">
    <property type="term" value="F:ATP binding"/>
    <property type="evidence" value="ECO:0007669"/>
    <property type="project" value="UniProtKB-KW"/>
</dbReference>
<dbReference type="PROSITE" id="PS00674">
    <property type="entry name" value="AAA"/>
    <property type="match status" value="1"/>
</dbReference>
<reference evidence="6" key="1">
    <citation type="journal article" date="2020" name="mSystems">
        <title>Genome- and Community-Level Interaction Insights into Carbon Utilization and Element Cycling Functions of Hydrothermarchaeota in Hydrothermal Sediment.</title>
        <authorList>
            <person name="Zhou Z."/>
            <person name="Liu Y."/>
            <person name="Xu W."/>
            <person name="Pan J."/>
            <person name="Luo Z.H."/>
            <person name="Li M."/>
        </authorList>
    </citation>
    <scope>NUCLEOTIDE SEQUENCE [LARGE SCALE GENOMIC DNA]</scope>
    <source>
        <strain evidence="6">SpSt-1261</strain>
    </source>
</reference>
<sequence>ESEANFIAVRGPEVLSKWVGESEKAIREIFRRARQYSPVIIFFDEIDSLVPIRGMSSDSYVTERVVSQLLTEMDGIESLENVIVIAATNRPDIIDPALLRPGRLEKLIYIPPPDKDDRLEILKIHTKKMPLASDVDLERIAEITEGYTGADIEALVREAGLRALRENLSATEIRMRHFEDALQVIKPSITKQMIEYYIKWFEQARQAISKKIIETTPYI</sequence>
<evidence type="ECO:0000259" key="5">
    <source>
        <dbReference type="Pfam" id="PF17862"/>
    </source>
</evidence>
<dbReference type="GO" id="GO:0016887">
    <property type="term" value="F:ATP hydrolysis activity"/>
    <property type="evidence" value="ECO:0007669"/>
    <property type="project" value="InterPro"/>
</dbReference>
<gene>
    <name evidence="6" type="ORF">ENO39_02400</name>
</gene>
<proteinExistence type="inferred from homology"/>
<dbReference type="PANTHER" id="PTHR23077:SF171">
    <property type="entry name" value="NUCLEAR VALOSIN-CONTAINING PROTEIN-LIKE"/>
    <property type="match status" value="1"/>
</dbReference>
<accession>A0A7C2VMY0</accession>
<feature type="domain" description="AAA ATPase AAA+ lid" evidence="5">
    <location>
        <begin position="134"/>
        <end position="180"/>
    </location>
</feature>
<dbReference type="InterPro" id="IPR003959">
    <property type="entry name" value="ATPase_AAA_core"/>
</dbReference>
<dbReference type="Gene3D" id="3.40.50.300">
    <property type="entry name" value="P-loop containing nucleotide triphosphate hydrolases"/>
    <property type="match status" value="1"/>
</dbReference>
<comment type="similarity">
    <text evidence="3">Belongs to the AAA ATPase family.</text>
</comment>
<dbReference type="InterPro" id="IPR041569">
    <property type="entry name" value="AAA_lid_3"/>
</dbReference>
<organism evidence="6">
    <name type="scientific">Fervidicoccus fontis</name>
    <dbReference type="NCBI Taxonomy" id="683846"/>
    <lineage>
        <taxon>Archaea</taxon>
        <taxon>Thermoproteota</taxon>
        <taxon>Thermoprotei</taxon>
        <taxon>Fervidicoccales</taxon>
        <taxon>Fervidicoccaceae</taxon>
        <taxon>Fervidicoccus</taxon>
    </lineage>
</organism>
<dbReference type="InterPro" id="IPR003960">
    <property type="entry name" value="ATPase_AAA_CS"/>
</dbReference>
<feature type="non-terminal residue" evidence="6">
    <location>
        <position position="1"/>
    </location>
</feature>
<name>A0A7C2VMY0_9CREN</name>
<dbReference type="EMBL" id="DSFH01000037">
    <property type="protein sequence ID" value="HEW63894.1"/>
    <property type="molecule type" value="Genomic_DNA"/>
</dbReference>
<feature type="domain" description="ATPase AAA-type core" evidence="4">
    <location>
        <begin position="2"/>
        <end position="111"/>
    </location>
</feature>
<keyword evidence="1 3" id="KW-0547">Nucleotide-binding</keyword>
<dbReference type="RefSeq" id="WP_272985215.1">
    <property type="nucleotide sequence ID" value="NZ_DSFH01000037.1"/>
</dbReference>
<dbReference type="FunFam" id="1.10.8.60:FF:000038">
    <property type="entry name" value="spermatogenesis-associated protein 5-like protein 1"/>
    <property type="match status" value="1"/>
</dbReference>
<dbReference type="Gene3D" id="1.10.8.60">
    <property type="match status" value="1"/>
</dbReference>
<evidence type="ECO:0000256" key="1">
    <source>
        <dbReference type="ARBA" id="ARBA00022741"/>
    </source>
</evidence>
<evidence type="ECO:0000256" key="2">
    <source>
        <dbReference type="ARBA" id="ARBA00022840"/>
    </source>
</evidence>
<keyword evidence="2 3" id="KW-0067">ATP-binding</keyword>
<dbReference type="Proteomes" id="UP000886076">
    <property type="component" value="Unassembled WGS sequence"/>
</dbReference>
<dbReference type="InterPro" id="IPR027417">
    <property type="entry name" value="P-loop_NTPase"/>
</dbReference>
<dbReference type="InterPro" id="IPR050168">
    <property type="entry name" value="AAA_ATPase_domain"/>
</dbReference>
<comment type="caution">
    <text evidence="6">The sequence shown here is derived from an EMBL/GenBank/DDBJ whole genome shotgun (WGS) entry which is preliminary data.</text>
</comment>
<dbReference type="Pfam" id="PF17862">
    <property type="entry name" value="AAA_lid_3"/>
    <property type="match status" value="1"/>
</dbReference>